<comment type="caution">
    <text evidence="2">The sequence shown here is derived from an EMBL/GenBank/DDBJ whole genome shotgun (WGS) entry which is preliminary data.</text>
</comment>
<feature type="compositionally biased region" description="Basic residues" evidence="1">
    <location>
        <begin position="89"/>
        <end position="98"/>
    </location>
</feature>
<evidence type="ECO:0000313" key="3">
    <source>
        <dbReference type="Proteomes" id="UP001178507"/>
    </source>
</evidence>
<reference evidence="2" key="1">
    <citation type="submission" date="2023-08" db="EMBL/GenBank/DDBJ databases">
        <authorList>
            <person name="Chen Y."/>
            <person name="Shah S."/>
            <person name="Dougan E. K."/>
            <person name="Thang M."/>
            <person name="Chan C."/>
        </authorList>
    </citation>
    <scope>NUCLEOTIDE SEQUENCE</scope>
</reference>
<evidence type="ECO:0000256" key="1">
    <source>
        <dbReference type="SAM" id="MobiDB-lite"/>
    </source>
</evidence>
<sequence>SFVSYVDDTGYGDWGDEWGDGWNNGWQYYVGWQDEDANTWETDAGGHGDDAEDPRLQEMHKAEKDAEIMAMEAKRTWSQAQQATAAMRRERKNPGKHAHFMDPDWHWDLAFQKGKDKLKGANWANVYDAAYAFPFGKGKGKFKNPKSGQVNAYVADYYGLEMEAG</sequence>
<feature type="non-terminal residue" evidence="2">
    <location>
        <position position="165"/>
    </location>
</feature>
<proteinExistence type="predicted"/>
<name>A0AA36HYZ5_9DINO</name>
<accession>A0AA36HYZ5</accession>
<keyword evidence="3" id="KW-1185">Reference proteome</keyword>
<protein>
    <submittedName>
        <fullName evidence="2">Uncharacterized protein</fullName>
    </submittedName>
</protein>
<feature type="non-terminal residue" evidence="2">
    <location>
        <position position="1"/>
    </location>
</feature>
<dbReference type="EMBL" id="CAUJNA010000447">
    <property type="protein sequence ID" value="CAJ1377197.1"/>
    <property type="molecule type" value="Genomic_DNA"/>
</dbReference>
<feature type="region of interest" description="Disordered" evidence="1">
    <location>
        <begin position="79"/>
        <end position="98"/>
    </location>
</feature>
<organism evidence="2 3">
    <name type="scientific">Effrenium voratum</name>
    <dbReference type="NCBI Taxonomy" id="2562239"/>
    <lineage>
        <taxon>Eukaryota</taxon>
        <taxon>Sar</taxon>
        <taxon>Alveolata</taxon>
        <taxon>Dinophyceae</taxon>
        <taxon>Suessiales</taxon>
        <taxon>Symbiodiniaceae</taxon>
        <taxon>Effrenium</taxon>
    </lineage>
</organism>
<dbReference type="Proteomes" id="UP001178507">
    <property type="component" value="Unassembled WGS sequence"/>
</dbReference>
<dbReference type="AlphaFoldDB" id="A0AA36HYZ5"/>
<gene>
    <name evidence="2" type="ORF">EVOR1521_LOCUS6059</name>
</gene>
<evidence type="ECO:0000313" key="2">
    <source>
        <dbReference type="EMBL" id="CAJ1377197.1"/>
    </source>
</evidence>